<protein>
    <recommendedName>
        <fullName evidence="3">Rhamnan synthesis protein F</fullName>
    </recommendedName>
</protein>
<name>C9N013_9FUSO</name>
<evidence type="ECO:0008006" key="3">
    <source>
        <dbReference type="Google" id="ProtNLM"/>
    </source>
</evidence>
<organism evidence="1 2">
    <name type="scientific">Leptotrichia hofstadii F0254</name>
    <dbReference type="NCBI Taxonomy" id="634994"/>
    <lineage>
        <taxon>Bacteria</taxon>
        <taxon>Fusobacteriati</taxon>
        <taxon>Fusobacteriota</taxon>
        <taxon>Fusobacteriia</taxon>
        <taxon>Fusobacteriales</taxon>
        <taxon>Leptotrichiaceae</taxon>
        <taxon>Leptotrichia</taxon>
    </lineage>
</organism>
<dbReference type="RefSeq" id="WP_006805471.1">
    <property type="nucleotide sequence ID" value="NZ_GG700633.1"/>
</dbReference>
<proteinExistence type="predicted"/>
<dbReference type="Pfam" id="PF05045">
    <property type="entry name" value="RgpF"/>
    <property type="match status" value="1"/>
</dbReference>
<dbReference type="HOGENOM" id="CLU_870958_0_0_0"/>
<sequence length="319" mass="37573">MIYLKYKVLLIFHIYFEDLLDESIHYMKSMPETSDLLITTPRKELKEKIEEKVRGLNFRNIEVRVIENRGRDVSSLLVGAKDAVMNYDYVCFMHDKKTAQLKPYSSGQGFRYKCYENNLATKKYVKNLIGTFKENPRLGMLMPPPPNHGNFFHIIGNEWSSNFKKTEKLIKKLGLNVDFHWNLEPISPLGTMFWFRPRALKKLFDYGWEYSDFPEEPNEHDGTILHAVERVYGFAVQDAGYYCAWCLTERMAKIELTNVYFAIGEINRAVFKKSFTTSLYGTVNLINQSKSSLRQRIKLLLKKVLPRFIWEKLKKFIIK</sequence>
<accession>C9N013</accession>
<dbReference type="EMBL" id="ACVB02000026">
    <property type="protein sequence ID" value="EEX73500.1"/>
    <property type="molecule type" value="Genomic_DNA"/>
</dbReference>
<reference evidence="1 2" key="1">
    <citation type="submission" date="2009-09" db="EMBL/GenBank/DDBJ databases">
        <authorList>
            <person name="Weinstock G."/>
            <person name="Sodergren E."/>
            <person name="Clifton S."/>
            <person name="Fulton L."/>
            <person name="Fulton B."/>
            <person name="Courtney L."/>
            <person name="Fronick C."/>
            <person name="Harrison M."/>
            <person name="Strong C."/>
            <person name="Farmer C."/>
            <person name="Delahaunty K."/>
            <person name="Markovic C."/>
            <person name="Hall O."/>
            <person name="Minx P."/>
            <person name="Tomlinson C."/>
            <person name="Mitreva M."/>
            <person name="Nelson J."/>
            <person name="Hou S."/>
            <person name="Wollam A."/>
            <person name="Pepin K.H."/>
            <person name="Johnson M."/>
            <person name="Bhonagiri V."/>
            <person name="Nash W.E."/>
            <person name="Warren W."/>
            <person name="Chinwalla A."/>
            <person name="Mardis E.R."/>
            <person name="Wilson R.K."/>
        </authorList>
    </citation>
    <scope>NUCLEOTIDE SEQUENCE [LARGE SCALE GENOMIC DNA]</scope>
    <source>
        <strain evidence="1 2">F0254</strain>
    </source>
</reference>
<dbReference type="eggNOG" id="COG3754">
    <property type="taxonomic scope" value="Bacteria"/>
</dbReference>
<evidence type="ECO:0000313" key="2">
    <source>
        <dbReference type="Proteomes" id="UP000006233"/>
    </source>
</evidence>
<gene>
    <name evidence="1" type="ORF">GCWU000323_02169</name>
</gene>
<dbReference type="InterPro" id="IPR007739">
    <property type="entry name" value="RgpF"/>
</dbReference>
<evidence type="ECO:0000313" key="1">
    <source>
        <dbReference type="EMBL" id="EEX73500.1"/>
    </source>
</evidence>
<dbReference type="STRING" id="634994.GCWU000323_02169"/>
<dbReference type="AlphaFoldDB" id="C9N013"/>
<comment type="caution">
    <text evidence="1">The sequence shown here is derived from an EMBL/GenBank/DDBJ whole genome shotgun (WGS) entry which is preliminary data.</text>
</comment>
<dbReference type="Proteomes" id="UP000006233">
    <property type="component" value="Unassembled WGS sequence"/>
</dbReference>